<protein>
    <recommendedName>
        <fullName evidence="3">DUF4272 domain-containing protein</fullName>
    </recommendedName>
</protein>
<dbReference type="EMBL" id="BMZB01000001">
    <property type="protein sequence ID" value="GGZ28636.1"/>
    <property type="molecule type" value="Genomic_DNA"/>
</dbReference>
<dbReference type="Proteomes" id="UP000662572">
    <property type="component" value="Unassembled WGS sequence"/>
</dbReference>
<dbReference type="InterPro" id="IPR025368">
    <property type="entry name" value="DUF4272"/>
</dbReference>
<dbReference type="Pfam" id="PF14094">
    <property type="entry name" value="DUF4272"/>
    <property type="match status" value="1"/>
</dbReference>
<proteinExistence type="predicted"/>
<reference evidence="1" key="2">
    <citation type="submission" date="2020-09" db="EMBL/GenBank/DDBJ databases">
        <authorList>
            <person name="Sun Q."/>
            <person name="Kim S."/>
        </authorList>
    </citation>
    <scope>NUCLEOTIDE SEQUENCE</scope>
    <source>
        <strain evidence="1">KCTC 32296</strain>
    </source>
</reference>
<evidence type="ECO:0000313" key="1">
    <source>
        <dbReference type="EMBL" id="GGZ28636.1"/>
    </source>
</evidence>
<dbReference type="RefSeq" id="WP_189485574.1">
    <property type="nucleotide sequence ID" value="NZ_BMZB01000001.1"/>
</dbReference>
<organism evidence="1 2">
    <name type="scientific">Asticcacaulis endophyticus</name>
    <dbReference type="NCBI Taxonomy" id="1395890"/>
    <lineage>
        <taxon>Bacteria</taxon>
        <taxon>Pseudomonadati</taxon>
        <taxon>Pseudomonadota</taxon>
        <taxon>Alphaproteobacteria</taxon>
        <taxon>Caulobacterales</taxon>
        <taxon>Caulobacteraceae</taxon>
        <taxon>Asticcacaulis</taxon>
    </lineage>
</organism>
<comment type="caution">
    <text evidence="1">The sequence shown here is derived from an EMBL/GenBank/DDBJ whole genome shotgun (WGS) entry which is preliminary data.</text>
</comment>
<name>A0A918PZF2_9CAUL</name>
<evidence type="ECO:0008006" key="3">
    <source>
        <dbReference type="Google" id="ProtNLM"/>
    </source>
</evidence>
<keyword evidence="2" id="KW-1185">Reference proteome</keyword>
<gene>
    <name evidence="1" type="ORF">GCM10011273_13070</name>
</gene>
<evidence type="ECO:0000313" key="2">
    <source>
        <dbReference type="Proteomes" id="UP000662572"/>
    </source>
</evidence>
<accession>A0A918PZF2</accession>
<sequence length="212" mass="24058">MPESETRKQKSIAFLKSKGVAVLATLPEIEEAADVKIRSGADIVRRAMCLTTVANAAIKNDISVARAYVKKHDLAEHLSPEEQAFLEADDISESAAIQFSWRIEAAIPLMWAIGVYPELWFPDDEVDVSDVIDYWIAFNHPDITRIGHRDVHEILDEADLIYRLHWAVRQAKIDSTEQPANLHPGVVRERHQALNWLICYEDDDWDDVGTDT</sequence>
<reference evidence="1" key="1">
    <citation type="journal article" date="2014" name="Int. J. Syst. Evol. Microbiol.">
        <title>Complete genome sequence of Corynebacterium casei LMG S-19264T (=DSM 44701T), isolated from a smear-ripened cheese.</title>
        <authorList>
            <consortium name="US DOE Joint Genome Institute (JGI-PGF)"/>
            <person name="Walter F."/>
            <person name="Albersmeier A."/>
            <person name="Kalinowski J."/>
            <person name="Ruckert C."/>
        </authorList>
    </citation>
    <scope>NUCLEOTIDE SEQUENCE</scope>
    <source>
        <strain evidence="1">KCTC 32296</strain>
    </source>
</reference>
<dbReference type="AlphaFoldDB" id="A0A918PZF2"/>